<comment type="caution">
    <text evidence="1">The sequence shown here is derived from an EMBL/GenBank/DDBJ whole genome shotgun (WGS) entry which is preliminary data.</text>
</comment>
<protein>
    <submittedName>
        <fullName evidence="1">HNH endonuclease</fullName>
    </submittedName>
</protein>
<dbReference type="EMBL" id="BCSZ01000055">
    <property type="protein sequence ID" value="GAT05322.1"/>
    <property type="molecule type" value="Genomic_DNA"/>
</dbReference>
<evidence type="ECO:0000313" key="2">
    <source>
        <dbReference type="Proteomes" id="UP000069705"/>
    </source>
</evidence>
<keyword evidence="1" id="KW-0378">Hydrolase</keyword>
<reference evidence="1 2" key="1">
    <citation type="journal article" date="2016" name="Genome Announc.">
        <title>Draft Genome Sequences of Five Rapidly Growing Mycobacterium Species, M. thermoresistibile, M. fortuitum subsp. acetamidolyticum, M. canariasense, M. brisbanense, and M. novocastrense.</title>
        <authorList>
            <person name="Katahira K."/>
            <person name="Ogura Y."/>
            <person name="Gotoh Y."/>
            <person name="Hayashi T."/>
        </authorList>
    </citation>
    <scope>NUCLEOTIDE SEQUENCE [LARGE SCALE GENOMIC DNA]</scope>
    <source>
        <strain evidence="1 2">JCM6368</strain>
    </source>
</reference>
<keyword evidence="1" id="KW-0540">Nuclease</keyword>
<organism evidence="1 2">
    <name type="scientific">Mycolicibacterium fortuitum subsp. acetamidolyticum</name>
    <dbReference type="NCBI Taxonomy" id="144550"/>
    <lineage>
        <taxon>Bacteria</taxon>
        <taxon>Bacillati</taxon>
        <taxon>Actinomycetota</taxon>
        <taxon>Actinomycetes</taxon>
        <taxon>Mycobacteriales</taxon>
        <taxon>Mycobacteriaceae</taxon>
        <taxon>Mycolicibacterium</taxon>
    </lineage>
</organism>
<proteinExistence type="predicted"/>
<evidence type="ECO:0000313" key="1">
    <source>
        <dbReference type="EMBL" id="GAT05322.1"/>
    </source>
</evidence>
<name>A0A100WVP1_MYCFO</name>
<keyword evidence="1" id="KW-0255">Endonuclease</keyword>
<dbReference type="Proteomes" id="UP000069705">
    <property type="component" value="Unassembled WGS sequence"/>
</dbReference>
<gene>
    <name evidence="1" type="ORF">RMCFA_5433</name>
</gene>
<accession>A0A100WVP1</accession>
<sequence length="106" mass="11782">MQMVRRSSGCEVAECDGAHVAEGLCHYGDAPHKAKGYCKGHHAKSRRVYSKRTLPASHTLTPDDVREIRHLYGTGDYRQAELGRKFGVSGKAVSEIVNRKTWANVE</sequence>
<reference evidence="2" key="2">
    <citation type="submission" date="2016-02" db="EMBL/GenBank/DDBJ databases">
        <title>Draft genome sequence of five rapidly growing Mycobacterium species.</title>
        <authorList>
            <person name="Katahira K."/>
            <person name="Gotou Y."/>
            <person name="Iida K."/>
            <person name="Ogura Y."/>
            <person name="Hayashi T."/>
        </authorList>
    </citation>
    <scope>NUCLEOTIDE SEQUENCE [LARGE SCALE GENOMIC DNA]</scope>
    <source>
        <strain evidence="2">JCM6368</strain>
    </source>
</reference>
<dbReference type="AlphaFoldDB" id="A0A100WVP1"/>
<dbReference type="GO" id="GO:0004519">
    <property type="term" value="F:endonuclease activity"/>
    <property type="evidence" value="ECO:0007669"/>
    <property type="project" value="UniProtKB-KW"/>
</dbReference>